<protein>
    <submittedName>
        <fullName evidence="1">Uncharacterized protein</fullName>
    </submittedName>
</protein>
<evidence type="ECO:0000313" key="1">
    <source>
        <dbReference type="EMBL" id="EMJ91706.1"/>
    </source>
</evidence>
<name>M6CMA1_9LEPT</name>
<sequence>MFLERISFRKFFSNSKYRNSLLNRRLESFYKVPWFIFEKAHL</sequence>
<reference evidence="1 2" key="1">
    <citation type="submission" date="2013-01" db="EMBL/GenBank/DDBJ databases">
        <authorList>
            <person name="Harkins D.M."/>
            <person name="Durkin A.S."/>
            <person name="Brinkac L.M."/>
            <person name="Haft D.H."/>
            <person name="Selengut J.D."/>
            <person name="Sanka R."/>
            <person name="DePew J."/>
            <person name="Purushe J."/>
            <person name="Galloway R.L."/>
            <person name="Vinetz J.M."/>
            <person name="Sutton G.G."/>
            <person name="Nierman W.C."/>
            <person name="Fouts D.E."/>
        </authorList>
    </citation>
    <scope>NUCLEOTIDE SEQUENCE [LARGE SCALE GENOMIC DNA]</scope>
    <source>
        <strain evidence="1 2">79601</strain>
    </source>
</reference>
<dbReference type="Proteomes" id="UP000011988">
    <property type="component" value="Unassembled WGS sequence"/>
</dbReference>
<dbReference type="AlphaFoldDB" id="M6CMA1"/>
<dbReference type="PATRIC" id="fig|1218565.3.peg.3905"/>
<comment type="caution">
    <text evidence="1">The sequence shown here is derived from an EMBL/GenBank/DDBJ whole genome shotgun (WGS) entry which is preliminary data.</text>
</comment>
<proteinExistence type="predicted"/>
<evidence type="ECO:0000313" key="2">
    <source>
        <dbReference type="Proteomes" id="UP000011988"/>
    </source>
</evidence>
<accession>M6CMA1</accession>
<dbReference type="EMBL" id="ANIK01000099">
    <property type="protein sequence ID" value="EMJ91706.1"/>
    <property type="molecule type" value="Genomic_DNA"/>
</dbReference>
<organism evidence="1 2">
    <name type="scientific">Leptospira alstonii serovar Sichuan str. 79601</name>
    <dbReference type="NCBI Taxonomy" id="1218565"/>
    <lineage>
        <taxon>Bacteria</taxon>
        <taxon>Pseudomonadati</taxon>
        <taxon>Spirochaetota</taxon>
        <taxon>Spirochaetia</taxon>
        <taxon>Leptospirales</taxon>
        <taxon>Leptospiraceae</taxon>
        <taxon>Leptospira</taxon>
    </lineage>
</organism>
<gene>
    <name evidence="1" type="ORF">LEP1GSC194_4086</name>
</gene>